<evidence type="ECO:0000313" key="20">
    <source>
        <dbReference type="EMBL" id="QJT40176.1"/>
    </source>
</evidence>
<dbReference type="PROSITE" id="PS50283">
    <property type="entry name" value="NA_SOLUT_SYMP_3"/>
    <property type="match status" value="1"/>
</dbReference>
<evidence type="ECO:0000256" key="10">
    <source>
        <dbReference type="ARBA" id="ARBA00023053"/>
    </source>
</evidence>
<feature type="transmembrane region" description="Helical" evidence="17">
    <location>
        <begin position="463"/>
        <end position="486"/>
    </location>
</feature>
<feature type="transmembrane region" description="Helical" evidence="17">
    <location>
        <begin position="150"/>
        <end position="168"/>
    </location>
</feature>
<feature type="transmembrane region" description="Helical" evidence="17">
    <location>
        <begin position="35"/>
        <end position="55"/>
    </location>
</feature>
<evidence type="ECO:0000313" key="22">
    <source>
        <dbReference type="Proteomes" id="UP000502657"/>
    </source>
</evidence>
<comment type="similarity">
    <text evidence="2 16">Belongs to the sodium:solute symporter (SSF) (TC 2.A.21) family.</text>
</comment>
<evidence type="ECO:0000256" key="7">
    <source>
        <dbReference type="ARBA" id="ARBA00022692"/>
    </source>
</evidence>
<evidence type="ECO:0000256" key="16">
    <source>
        <dbReference type="RuleBase" id="RU362091"/>
    </source>
</evidence>
<evidence type="ECO:0000256" key="3">
    <source>
        <dbReference type="ARBA" id="ARBA00018047"/>
    </source>
</evidence>
<keyword evidence="11" id="KW-0406">Ion transport</keyword>
<dbReference type="PROSITE" id="PS00457">
    <property type="entry name" value="NA_SOLUT_SYMP_2"/>
    <property type="match status" value="1"/>
</dbReference>
<feature type="transmembrane region" description="Helical" evidence="17">
    <location>
        <begin position="104"/>
        <end position="123"/>
    </location>
</feature>
<accession>A0AAE7DRD9</accession>
<keyword evidence="13" id="KW-0739">Sodium transport</keyword>
<feature type="transmembrane region" description="Helical" evidence="17">
    <location>
        <begin position="498"/>
        <end position="516"/>
    </location>
</feature>
<evidence type="ECO:0000256" key="11">
    <source>
        <dbReference type="ARBA" id="ARBA00023065"/>
    </source>
</evidence>
<dbReference type="NCBIfam" id="NF006903">
    <property type="entry name" value="PRK09395.1"/>
    <property type="match status" value="1"/>
</dbReference>
<name>A0AAE7DRD9_AERME</name>
<evidence type="ECO:0000256" key="6">
    <source>
        <dbReference type="ARBA" id="ARBA00022519"/>
    </source>
</evidence>
<feature type="transmembrane region" description="Helical" evidence="17">
    <location>
        <begin position="299"/>
        <end position="324"/>
    </location>
</feature>
<dbReference type="GO" id="GO:0006814">
    <property type="term" value="P:sodium ion transport"/>
    <property type="evidence" value="ECO:0007669"/>
    <property type="project" value="UniProtKB-KW"/>
</dbReference>
<dbReference type="InterPro" id="IPR018212">
    <property type="entry name" value="Na/solute_symporter_CS"/>
</dbReference>
<keyword evidence="18" id="KW-0732">Signal</keyword>
<dbReference type="NCBIfam" id="NF009135">
    <property type="entry name" value="PRK12488.1"/>
    <property type="match status" value="1"/>
</dbReference>
<keyword evidence="22" id="KW-1185">Reference proteome</keyword>
<dbReference type="NCBIfam" id="TIGR00813">
    <property type="entry name" value="sss"/>
    <property type="match status" value="1"/>
</dbReference>
<sequence>MKGKSLLLLTGLVSTPLLAADALTGEVQRQPLNISAIVMFVVFVTATLFITYWASKRNRSASDYYAAGGRITGFQNGLAIAGDYMSAASFLGISALVYTSGYDGLIYSIGFLVGWPIILFLIAERLRNLGKYTFADVASYRLKQTSVRSLSASGSLVVVALYLIAQMVGAGKLIELLFGLQYHVAVVLVGILMVLYVLFGGMLATTWVQIIKAVMLLSGASFMAIMVMKSVNFDIGALFSEAVKVHANGAAIMSPGGLVADPISAISLGLALMFGTAGLPHILMRFFTVSDAKEARKSVFYATGFIGYFYILTFIIGFGAILLVSTNPDFKDATGALLGGTNMAAIHLADAVGGSLFLGFISAVAFATILAVVAGLTLAGASAVSHDLYACVIKEGKANEADELRVSKMTTLVLGVVAIGLGILFEKQNIAFMVGLAFSIAASCNFPVLFLSMFWSRLTTRGAVYGGWLGLISAVTLMILGPTVWVKVLGHAQAIFPYEYPALFSMALAFIGIWFFSVTDKSQNASEEHQKFFPQFVRSQTGLGASGASAH</sequence>
<protein>
    <recommendedName>
        <fullName evidence="3">Cation/acetate symporter ActP</fullName>
    </recommendedName>
    <alternativeName>
        <fullName evidence="15">Acetate permease</fullName>
    </alternativeName>
    <alternativeName>
        <fullName evidence="14">Acetate transporter ActP</fullName>
    </alternativeName>
</protein>
<dbReference type="GO" id="GO:0006847">
    <property type="term" value="P:plasma membrane acetate transport"/>
    <property type="evidence" value="ECO:0007669"/>
    <property type="project" value="TreeGrafter"/>
</dbReference>
<evidence type="ECO:0000256" key="15">
    <source>
        <dbReference type="ARBA" id="ARBA00032392"/>
    </source>
</evidence>
<organism evidence="19 21">
    <name type="scientific">Aeromonas media</name>
    <dbReference type="NCBI Taxonomy" id="651"/>
    <lineage>
        <taxon>Bacteria</taxon>
        <taxon>Pseudomonadati</taxon>
        <taxon>Pseudomonadota</taxon>
        <taxon>Gammaproteobacteria</taxon>
        <taxon>Aeromonadales</taxon>
        <taxon>Aeromonadaceae</taxon>
        <taxon>Aeromonas</taxon>
    </lineage>
</organism>
<dbReference type="Proteomes" id="UP000502006">
    <property type="component" value="Chromosome"/>
</dbReference>
<feature type="signal peptide" evidence="18">
    <location>
        <begin position="1"/>
        <end position="19"/>
    </location>
</feature>
<dbReference type="PROSITE" id="PS00456">
    <property type="entry name" value="NA_SOLUT_SYMP_1"/>
    <property type="match status" value="1"/>
</dbReference>
<dbReference type="CDD" id="cd11480">
    <property type="entry name" value="SLC5sbd_u4"/>
    <property type="match status" value="1"/>
</dbReference>
<dbReference type="FunFam" id="1.20.1730.10:FF:000001">
    <property type="entry name" value="Cation/acetate symporter ActP"/>
    <property type="match status" value="1"/>
</dbReference>
<dbReference type="InterPro" id="IPR050277">
    <property type="entry name" value="Sodium:Solute_Symporter"/>
</dbReference>
<comment type="subcellular location">
    <subcellularLocation>
        <location evidence="1">Cell inner membrane</location>
        <topology evidence="1">Multi-pass membrane protein</topology>
    </subcellularLocation>
</comment>
<feature type="transmembrane region" description="Helical" evidence="17">
    <location>
        <begin position="210"/>
        <end position="228"/>
    </location>
</feature>
<dbReference type="AlphaFoldDB" id="A0AAE7DRD9"/>
<evidence type="ECO:0000313" key="21">
    <source>
        <dbReference type="Proteomes" id="UP000502006"/>
    </source>
</evidence>
<feature type="transmembrane region" description="Helical" evidence="17">
    <location>
        <begin position="430"/>
        <end position="451"/>
    </location>
</feature>
<dbReference type="PANTHER" id="PTHR48086:SF6">
    <property type="entry name" value="CATION_ACETATE SYMPORTER ACTP"/>
    <property type="match status" value="1"/>
</dbReference>
<dbReference type="GO" id="GO:0015123">
    <property type="term" value="F:acetate transmembrane transporter activity"/>
    <property type="evidence" value="ECO:0007669"/>
    <property type="project" value="TreeGrafter"/>
</dbReference>
<proteinExistence type="inferred from homology"/>
<feature type="chain" id="PRO_5042252996" description="Cation/acetate symporter ActP" evidence="18">
    <location>
        <begin position="20"/>
        <end position="551"/>
    </location>
</feature>
<evidence type="ECO:0000256" key="14">
    <source>
        <dbReference type="ARBA" id="ARBA00031561"/>
    </source>
</evidence>
<gene>
    <name evidence="19" type="ORF">E4186_12045</name>
    <name evidence="20" type="ORF">E4188_17860</name>
</gene>
<dbReference type="RefSeq" id="WP_042650381.1">
    <property type="nucleotide sequence ID" value="NZ_CAAKNK010000399.1"/>
</dbReference>
<keyword evidence="8" id="KW-0769">Symport</keyword>
<dbReference type="EMBL" id="CP038444">
    <property type="protein sequence ID" value="QJT30827.1"/>
    <property type="molecule type" value="Genomic_DNA"/>
</dbReference>
<dbReference type="Pfam" id="PF00474">
    <property type="entry name" value="SSF"/>
    <property type="match status" value="1"/>
</dbReference>
<reference evidence="21 22" key="1">
    <citation type="submission" date="2019-03" db="EMBL/GenBank/DDBJ databases">
        <title>Novel transposon Tn6433 accelerates the dissemination of tet(E) in Aeromonas from aerobic biofilm under oxytetracycline stress.</title>
        <authorList>
            <person name="Shi Y."/>
            <person name="Tian Z."/>
            <person name="Zhang Y."/>
            <person name="Zhang H."/>
            <person name="Yang M."/>
        </authorList>
    </citation>
    <scope>NUCLEOTIDE SEQUENCE [LARGE SCALE GENOMIC DNA]</scope>
    <source>
        <strain evidence="20 22">R50-22</strain>
        <strain evidence="19 21">T5-8</strain>
    </source>
</reference>
<dbReference type="PANTHER" id="PTHR48086">
    <property type="entry name" value="SODIUM/PROLINE SYMPORTER-RELATED"/>
    <property type="match status" value="1"/>
</dbReference>
<evidence type="ECO:0000256" key="17">
    <source>
        <dbReference type="SAM" id="Phobius"/>
    </source>
</evidence>
<evidence type="ECO:0000256" key="5">
    <source>
        <dbReference type="ARBA" id="ARBA00022475"/>
    </source>
</evidence>
<dbReference type="GO" id="GO:0005886">
    <property type="term" value="C:plasma membrane"/>
    <property type="evidence" value="ECO:0007669"/>
    <property type="project" value="UniProtKB-SubCell"/>
</dbReference>
<feature type="transmembrane region" description="Helical" evidence="17">
    <location>
        <begin position="406"/>
        <end position="424"/>
    </location>
</feature>
<evidence type="ECO:0000256" key="4">
    <source>
        <dbReference type="ARBA" id="ARBA00022448"/>
    </source>
</evidence>
<evidence type="ECO:0000256" key="18">
    <source>
        <dbReference type="SAM" id="SignalP"/>
    </source>
</evidence>
<keyword evidence="12 17" id="KW-0472">Membrane</keyword>
<evidence type="ECO:0000313" key="19">
    <source>
        <dbReference type="EMBL" id="QJT30827.1"/>
    </source>
</evidence>
<keyword evidence="6" id="KW-0997">Cell inner membrane</keyword>
<evidence type="ECO:0000256" key="13">
    <source>
        <dbReference type="ARBA" id="ARBA00023201"/>
    </source>
</evidence>
<feature type="transmembrane region" description="Helical" evidence="17">
    <location>
        <begin position="76"/>
        <end position="98"/>
    </location>
</feature>
<keyword evidence="10" id="KW-0915">Sodium</keyword>
<dbReference type="GO" id="GO:0015293">
    <property type="term" value="F:symporter activity"/>
    <property type="evidence" value="ECO:0007669"/>
    <property type="project" value="UniProtKB-KW"/>
</dbReference>
<evidence type="ECO:0000256" key="2">
    <source>
        <dbReference type="ARBA" id="ARBA00006434"/>
    </source>
</evidence>
<dbReference type="Gene3D" id="1.20.1730.10">
    <property type="entry name" value="Sodium/glucose cotransporter"/>
    <property type="match status" value="1"/>
</dbReference>
<feature type="transmembrane region" description="Helical" evidence="17">
    <location>
        <begin position="263"/>
        <end position="287"/>
    </location>
</feature>
<dbReference type="Proteomes" id="UP000502657">
    <property type="component" value="Chromosome"/>
</dbReference>
<evidence type="ECO:0000256" key="12">
    <source>
        <dbReference type="ARBA" id="ARBA00023136"/>
    </source>
</evidence>
<dbReference type="EMBL" id="CP038448">
    <property type="protein sequence ID" value="QJT40176.1"/>
    <property type="molecule type" value="Genomic_DNA"/>
</dbReference>
<dbReference type="InterPro" id="IPR038377">
    <property type="entry name" value="Na/Glc_symporter_sf"/>
</dbReference>
<evidence type="ECO:0000256" key="8">
    <source>
        <dbReference type="ARBA" id="ARBA00022847"/>
    </source>
</evidence>
<dbReference type="InterPro" id="IPR001734">
    <property type="entry name" value="Na/solute_symporter"/>
</dbReference>
<evidence type="ECO:0000256" key="1">
    <source>
        <dbReference type="ARBA" id="ARBA00004429"/>
    </source>
</evidence>
<keyword evidence="5" id="KW-1003">Cell membrane</keyword>
<keyword evidence="9 17" id="KW-1133">Transmembrane helix</keyword>
<evidence type="ECO:0000256" key="9">
    <source>
        <dbReference type="ARBA" id="ARBA00022989"/>
    </source>
</evidence>
<keyword evidence="4" id="KW-0813">Transport</keyword>
<feature type="transmembrane region" description="Helical" evidence="17">
    <location>
        <begin position="180"/>
        <end position="198"/>
    </location>
</feature>
<keyword evidence="7 17" id="KW-0812">Transmembrane</keyword>
<feature type="transmembrane region" description="Helical" evidence="17">
    <location>
        <begin position="357"/>
        <end position="385"/>
    </location>
</feature>